<reference evidence="2 3" key="1">
    <citation type="journal article" date="2014" name="Genome Biol. Evol.">
        <title>The secreted proteins of Achlya hypogyna and Thraustotheca clavata identify the ancestral oomycete secretome and reveal gene acquisitions by horizontal gene transfer.</title>
        <authorList>
            <person name="Misner I."/>
            <person name="Blouin N."/>
            <person name="Leonard G."/>
            <person name="Richards T.A."/>
            <person name="Lane C.E."/>
        </authorList>
    </citation>
    <scope>NUCLEOTIDE SEQUENCE [LARGE SCALE GENOMIC DNA]</scope>
    <source>
        <strain evidence="2 3">ATCC 48635</strain>
    </source>
</reference>
<gene>
    <name evidence="2" type="ORF">ACHHYP_16687</name>
</gene>
<sequence>MQSQEEEHEVVYDVDFDRNRALAKTFAASKEPTAKEVTANVTHVEPPIKTASAQIRQQGLMASFIGHIRGSHGDEDEDDEDGMTSILTFQSPPRPTRSSPREVTSAHANISADSPSLQHQISVRREGVTQPGVLPTRQATKDSSSGPTRSDRLHSGQIQPSPGQSQPTNLFQRDRSQTNTRKTPLSATFGSATQRPAAWSTSVGPVLPKKRSSSRKQLGTKPSLDLNKVYESTHHHRSMAEVLSQATSQVASIPTQHPPPHTPSGGFTVNHEEIEDAGAGVPLEAAIVSPTKSPVPLIKRKDASKRREYNIHGPIGQVIQTAARKVTRDTTLFQTHSATALHQANPALDLPQRRPFVTLCVLRQRRHAGFAVLTSYVHAVSDAAFFAAVAPPCLPLAPHVFIDAVYPLEKAPPEGSCLLQLFAPLHAVAVDGNHPFPLLLGTHLFTVLEARHHCDATLPALS</sequence>
<protein>
    <submittedName>
        <fullName evidence="2">Uncharacterized protein</fullName>
    </submittedName>
</protein>
<dbReference type="AlphaFoldDB" id="A0A1V9Y632"/>
<dbReference type="OrthoDB" id="76326at2759"/>
<feature type="region of interest" description="Disordered" evidence="1">
    <location>
        <begin position="68"/>
        <end position="225"/>
    </location>
</feature>
<dbReference type="EMBL" id="JNBR01002830">
    <property type="protein sequence ID" value="OQR81156.1"/>
    <property type="molecule type" value="Genomic_DNA"/>
</dbReference>
<proteinExistence type="predicted"/>
<name>A0A1V9Y632_ACHHY</name>
<feature type="compositionally biased region" description="Low complexity" evidence="1">
    <location>
        <begin position="155"/>
        <end position="167"/>
    </location>
</feature>
<comment type="caution">
    <text evidence="2">The sequence shown here is derived from an EMBL/GenBank/DDBJ whole genome shotgun (WGS) entry which is preliminary data.</text>
</comment>
<feature type="compositionally biased region" description="Polar residues" evidence="1">
    <location>
        <begin position="137"/>
        <end position="148"/>
    </location>
</feature>
<feature type="compositionally biased region" description="Polar residues" evidence="1">
    <location>
        <begin position="177"/>
        <end position="203"/>
    </location>
</feature>
<evidence type="ECO:0000313" key="3">
    <source>
        <dbReference type="Proteomes" id="UP000243579"/>
    </source>
</evidence>
<keyword evidence="3" id="KW-1185">Reference proteome</keyword>
<evidence type="ECO:0000313" key="2">
    <source>
        <dbReference type="EMBL" id="OQR81156.1"/>
    </source>
</evidence>
<feature type="compositionally biased region" description="Polar residues" evidence="1">
    <location>
        <begin position="106"/>
        <end position="121"/>
    </location>
</feature>
<evidence type="ECO:0000256" key="1">
    <source>
        <dbReference type="SAM" id="MobiDB-lite"/>
    </source>
</evidence>
<dbReference type="Proteomes" id="UP000243579">
    <property type="component" value="Unassembled WGS sequence"/>
</dbReference>
<accession>A0A1V9Y632</accession>
<organism evidence="2 3">
    <name type="scientific">Achlya hypogyna</name>
    <name type="common">Oomycete</name>
    <name type="synonym">Protoachlya hypogyna</name>
    <dbReference type="NCBI Taxonomy" id="1202772"/>
    <lineage>
        <taxon>Eukaryota</taxon>
        <taxon>Sar</taxon>
        <taxon>Stramenopiles</taxon>
        <taxon>Oomycota</taxon>
        <taxon>Saprolegniomycetes</taxon>
        <taxon>Saprolegniales</taxon>
        <taxon>Achlyaceae</taxon>
        <taxon>Achlya</taxon>
    </lineage>
</organism>